<protein>
    <recommendedName>
        <fullName evidence="1">HTH marR-type domain-containing protein</fullName>
    </recommendedName>
</protein>
<proteinExistence type="predicted"/>
<evidence type="ECO:0000259" key="1">
    <source>
        <dbReference type="PROSITE" id="PS50995"/>
    </source>
</evidence>
<evidence type="ECO:0000313" key="2">
    <source>
        <dbReference type="EMBL" id="BDZ48036.1"/>
    </source>
</evidence>
<dbReference type="Proteomes" id="UP001321486">
    <property type="component" value="Chromosome"/>
</dbReference>
<reference evidence="3" key="1">
    <citation type="journal article" date="2019" name="Int. J. Syst. Evol. Microbiol.">
        <title>The Global Catalogue of Microorganisms (GCM) 10K type strain sequencing project: providing services to taxonomists for standard genome sequencing and annotation.</title>
        <authorList>
            <consortium name="The Broad Institute Genomics Platform"/>
            <consortium name="The Broad Institute Genome Sequencing Center for Infectious Disease"/>
            <person name="Wu L."/>
            <person name="Ma J."/>
        </authorList>
    </citation>
    <scope>NUCLEOTIDE SEQUENCE [LARGE SCALE GENOMIC DNA]</scope>
    <source>
        <strain evidence="3">NBRC 108728</strain>
    </source>
</reference>
<name>A0ABM8GI35_9MICO</name>
<dbReference type="PANTHER" id="PTHR39515:SF2">
    <property type="entry name" value="HTH-TYPE TRANSCRIPTIONAL REGULATOR RV0880"/>
    <property type="match status" value="1"/>
</dbReference>
<dbReference type="PROSITE" id="PS50995">
    <property type="entry name" value="HTH_MARR_2"/>
    <property type="match status" value="1"/>
</dbReference>
<keyword evidence="3" id="KW-1185">Reference proteome</keyword>
<feature type="domain" description="HTH marR-type" evidence="1">
    <location>
        <begin position="1"/>
        <end position="73"/>
    </location>
</feature>
<dbReference type="SUPFAM" id="SSF46785">
    <property type="entry name" value="Winged helix' DNA-binding domain"/>
    <property type="match status" value="1"/>
</dbReference>
<gene>
    <name evidence="2" type="ORF">GCM10025867_02770</name>
</gene>
<evidence type="ECO:0000313" key="3">
    <source>
        <dbReference type="Proteomes" id="UP001321486"/>
    </source>
</evidence>
<sequence length="77" mass="8894">MNRTVNALVELGFVERGTDADDKRKVVLRTTRDGASFVLETRRRRDQWLVPRLARLSADERRTLAEATVILRELARS</sequence>
<dbReference type="Gene3D" id="1.10.287.100">
    <property type="match status" value="1"/>
</dbReference>
<dbReference type="RefSeq" id="WP_286345087.1">
    <property type="nucleotide sequence ID" value="NZ_AP027732.1"/>
</dbReference>
<organism evidence="2 3">
    <name type="scientific">Frondihabitans sucicola</name>
    <dbReference type="NCBI Taxonomy" id="1268041"/>
    <lineage>
        <taxon>Bacteria</taxon>
        <taxon>Bacillati</taxon>
        <taxon>Actinomycetota</taxon>
        <taxon>Actinomycetes</taxon>
        <taxon>Micrococcales</taxon>
        <taxon>Microbacteriaceae</taxon>
        <taxon>Frondihabitans</taxon>
    </lineage>
</organism>
<dbReference type="InterPro" id="IPR036388">
    <property type="entry name" value="WH-like_DNA-bd_sf"/>
</dbReference>
<dbReference type="PANTHER" id="PTHR39515">
    <property type="entry name" value="CONSERVED PROTEIN"/>
    <property type="match status" value="1"/>
</dbReference>
<dbReference type="Gene3D" id="1.10.10.10">
    <property type="entry name" value="Winged helix-like DNA-binding domain superfamily/Winged helix DNA-binding domain"/>
    <property type="match status" value="1"/>
</dbReference>
<accession>A0ABM8GI35</accession>
<dbReference type="EMBL" id="AP027732">
    <property type="protein sequence ID" value="BDZ48036.1"/>
    <property type="molecule type" value="Genomic_DNA"/>
</dbReference>
<dbReference type="InterPro" id="IPR036390">
    <property type="entry name" value="WH_DNA-bd_sf"/>
</dbReference>
<dbReference type="InterPro" id="IPR000835">
    <property type="entry name" value="HTH_MarR-typ"/>
</dbReference>
<dbReference type="InterPro" id="IPR052526">
    <property type="entry name" value="HTH-type_Bedaq_tolerance"/>
</dbReference>